<evidence type="ECO:0000256" key="6">
    <source>
        <dbReference type="SAM" id="SignalP"/>
    </source>
</evidence>
<feature type="region of interest" description="Disordered" evidence="4">
    <location>
        <begin position="495"/>
        <end position="581"/>
    </location>
</feature>
<feature type="signal peptide" evidence="6">
    <location>
        <begin position="1"/>
        <end position="17"/>
    </location>
</feature>
<evidence type="ECO:0000313" key="9">
    <source>
        <dbReference type="Proteomes" id="UP000076532"/>
    </source>
</evidence>
<keyword evidence="6" id="KW-0732">Signal</keyword>
<feature type="domain" description="Peptidase A1" evidence="7">
    <location>
        <begin position="66"/>
        <end position="402"/>
    </location>
</feature>
<evidence type="ECO:0000256" key="4">
    <source>
        <dbReference type="SAM" id="MobiDB-lite"/>
    </source>
</evidence>
<feature type="transmembrane region" description="Helical" evidence="5">
    <location>
        <begin position="467"/>
        <end position="487"/>
    </location>
</feature>
<dbReference type="PANTHER" id="PTHR47966:SF51">
    <property type="entry name" value="BETA-SITE APP-CLEAVING ENZYME, ISOFORM A-RELATED"/>
    <property type="match status" value="1"/>
</dbReference>
<reference evidence="8 9" key="1">
    <citation type="journal article" date="2016" name="Mol. Biol. Evol.">
        <title>Comparative Genomics of Early-Diverging Mushroom-Forming Fungi Provides Insights into the Origins of Lignocellulose Decay Capabilities.</title>
        <authorList>
            <person name="Nagy L.G."/>
            <person name="Riley R."/>
            <person name="Tritt A."/>
            <person name="Adam C."/>
            <person name="Daum C."/>
            <person name="Floudas D."/>
            <person name="Sun H."/>
            <person name="Yadav J.S."/>
            <person name="Pangilinan J."/>
            <person name="Larsson K.H."/>
            <person name="Matsuura K."/>
            <person name="Barry K."/>
            <person name="Labutti K."/>
            <person name="Kuo R."/>
            <person name="Ohm R.A."/>
            <person name="Bhattacharya S.S."/>
            <person name="Shirouzu T."/>
            <person name="Yoshinaga Y."/>
            <person name="Martin F.M."/>
            <person name="Grigoriev I.V."/>
            <person name="Hibbett D.S."/>
        </authorList>
    </citation>
    <scope>NUCLEOTIDE SEQUENCE [LARGE SCALE GENOMIC DNA]</scope>
    <source>
        <strain evidence="8 9">CBS 109695</strain>
    </source>
</reference>
<sequence>MHFLSLIPLSLFSLLLSHVSLRAGAVRFPVTARSVKRSVASPGNRLGRRASVGGSSTITNTHNAEYIANITLGGKAIPVMLDTGSSDLWVATAVPGAKDLGKSLTLSYAVGQAAGDVNAASLSFDNFTVPDQAFVLVTNTASFSTDISAQGYDGLIGLGPNSGSVIHQKISGDAGDCMLNRIFQQNLTSENYITMLLSRLEDPGETFKGEITVAELVPGYEKIAAQPQIPVESTVVLTSADQHWQILSDKDKGIVGPDGSVISTSSIVPKAPDGQLVAVFDSGYTFPQVPRAVSDAIYGRVQGAEFDVAEQLWLVPCTQMLNISFNFGGVNIPIHPLDTVSADFNVTDSNGKSMCVGTFQPITSAFSLLGSYDLILGMGFLRNTYTLFDYGDWVDESSIDTGKPFIQLLPITVPATAHTEFVKARLGGVDTTGAASQALVPASQAQHSPESEAEKKEHYEEQVISHWPYILLGCLLFVVLCVSLIVWRCCCRRSGKKGGKKGGFNKGSGGRSKGLEAGDGAGGSASQHGQSYAQLQDPASMVNLQEMRGSTNSYGSNPFGPDRASHDTYGPPPPRYSNHNQ</sequence>
<comment type="similarity">
    <text evidence="1 3">Belongs to the peptidase A1 family.</text>
</comment>
<dbReference type="InterPro" id="IPR033121">
    <property type="entry name" value="PEPTIDASE_A1"/>
</dbReference>
<keyword evidence="5" id="KW-0812">Transmembrane</keyword>
<keyword evidence="5" id="KW-0472">Membrane</keyword>
<dbReference type="InterPro" id="IPR021109">
    <property type="entry name" value="Peptidase_aspartic_dom_sf"/>
</dbReference>
<gene>
    <name evidence="8" type="ORF">FIBSPDRAFT_840055</name>
</gene>
<feature type="chain" id="PRO_5007869119" evidence="6">
    <location>
        <begin position="18"/>
        <end position="581"/>
    </location>
</feature>
<protein>
    <submittedName>
        <fullName evidence="8">Acid protease</fullName>
    </submittedName>
</protein>
<dbReference type="STRING" id="436010.A0A165XLN4"/>
<keyword evidence="5" id="KW-1133">Transmembrane helix</keyword>
<dbReference type="PROSITE" id="PS51767">
    <property type="entry name" value="PEPTIDASE_A1"/>
    <property type="match status" value="1"/>
</dbReference>
<dbReference type="Gene3D" id="2.40.70.10">
    <property type="entry name" value="Acid Proteases"/>
    <property type="match status" value="2"/>
</dbReference>
<dbReference type="GO" id="GO:0006508">
    <property type="term" value="P:proteolysis"/>
    <property type="evidence" value="ECO:0007669"/>
    <property type="project" value="UniProtKB-KW"/>
</dbReference>
<organism evidence="8 9">
    <name type="scientific">Athelia psychrophila</name>
    <dbReference type="NCBI Taxonomy" id="1759441"/>
    <lineage>
        <taxon>Eukaryota</taxon>
        <taxon>Fungi</taxon>
        <taxon>Dikarya</taxon>
        <taxon>Basidiomycota</taxon>
        <taxon>Agaricomycotina</taxon>
        <taxon>Agaricomycetes</taxon>
        <taxon>Agaricomycetidae</taxon>
        <taxon>Atheliales</taxon>
        <taxon>Atheliaceae</taxon>
        <taxon>Athelia</taxon>
    </lineage>
</organism>
<keyword evidence="2 3" id="KW-0064">Aspartyl protease</keyword>
<dbReference type="InterPro" id="IPR001461">
    <property type="entry name" value="Aspartic_peptidase_A1"/>
</dbReference>
<dbReference type="OrthoDB" id="15189at2759"/>
<feature type="compositionally biased region" description="Gly residues" evidence="4">
    <location>
        <begin position="501"/>
        <end position="523"/>
    </location>
</feature>
<dbReference type="EMBL" id="KV417716">
    <property type="protein sequence ID" value="KZP08675.1"/>
    <property type="molecule type" value="Genomic_DNA"/>
</dbReference>
<name>A0A165XLN4_9AGAM</name>
<accession>A0A165XLN4</accession>
<dbReference type="InterPro" id="IPR034164">
    <property type="entry name" value="Pepsin-like_dom"/>
</dbReference>
<keyword evidence="9" id="KW-1185">Reference proteome</keyword>
<proteinExistence type="inferred from homology"/>
<evidence type="ECO:0000313" key="8">
    <source>
        <dbReference type="EMBL" id="KZP08675.1"/>
    </source>
</evidence>
<dbReference type="InterPro" id="IPR001969">
    <property type="entry name" value="Aspartic_peptidase_AS"/>
</dbReference>
<evidence type="ECO:0000256" key="2">
    <source>
        <dbReference type="ARBA" id="ARBA00022750"/>
    </source>
</evidence>
<evidence type="ECO:0000256" key="1">
    <source>
        <dbReference type="ARBA" id="ARBA00007447"/>
    </source>
</evidence>
<feature type="compositionally biased region" description="Low complexity" evidence="4">
    <location>
        <begin position="524"/>
        <end position="534"/>
    </location>
</feature>
<dbReference type="SUPFAM" id="SSF50630">
    <property type="entry name" value="Acid proteases"/>
    <property type="match status" value="1"/>
</dbReference>
<evidence type="ECO:0000256" key="3">
    <source>
        <dbReference type="RuleBase" id="RU000454"/>
    </source>
</evidence>
<keyword evidence="3" id="KW-0378">Hydrolase</keyword>
<keyword evidence="3 8" id="KW-0645">Protease</keyword>
<dbReference type="Proteomes" id="UP000076532">
    <property type="component" value="Unassembled WGS sequence"/>
</dbReference>
<dbReference type="Pfam" id="PF00026">
    <property type="entry name" value="Asp"/>
    <property type="match status" value="1"/>
</dbReference>
<dbReference type="GO" id="GO:0004190">
    <property type="term" value="F:aspartic-type endopeptidase activity"/>
    <property type="evidence" value="ECO:0007669"/>
    <property type="project" value="UniProtKB-KW"/>
</dbReference>
<dbReference type="AlphaFoldDB" id="A0A165XLN4"/>
<dbReference type="PRINTS" id="PR00792">
    <property type="entry name" value="PEPSIN"/>
</dbReference>
<dbReference type="PROSITE" id="PS00141">
    <property type="entry name" value="ASP_PROTEASE"/>
    <property type="match status" value="1"/>
</dbReference>
<dbReference type="CDD" id="cd05471">
    <property type="entry name" value="pepsin_like"/>
    <property type="match status" value="1"/>
</dbReference>
<evidence type="ECO:0000256" key="5">
    <source>
        <dbReference type="SAM" id="Phobius"/>
    </source>
</evidence>
<dbReference type="PANTHER" id="PTHR47966">
    <property type="entry name" value="BETA-SITE APP-CLEAVING ENZYME, ISOFORM A-RELATED"/>
    <property type="match status" value="1"/>
</dbReference>
<evidence type="ECO:0000259" key="7">
    <source>
        <dbReference type="PROSITE" id="PS51767"/>
    </source>
</evidence>